<gene>
    <name evidence="6" type="primary">MED20</name>
    <name evidence="7" type="ORF">CAUJ_LOCUS8700</name>
</gene>
<keyword evidence="4 6" id="KW-0539">Nucleus</keyword>
<evidence type="ECO:0000256" key="4">
    <source>
        <dbReference type="ARBA" id="ARBA00023242"/>
    </source>
</evidence>
<accession>A0A8S1HEF3</accession>
<comment type="subunit">
    <text evidence="6">Component of the Mediator complex.</text>
</comment>
<evidence type="ECO:0000256" key="1">
    <source>
        <dbReference type="ARBA" id="ARBA00004123"/>
    </source>
</evidence>
<dbReference type="GO" id="GO:0003713">
    <property type="term" value="F:transcription coactivator activity"/>
    <property type="evidence" value="ECO:0007669"/>
    <property type="project" value="TreeGrafter"/>
</dbReference>
<comment type="caution">
    <text evidence="7">The sequence shown here is derived from an EMBL/GenBank/DDBJ whole genome shotgun (WGS) entry which is preliminary data.</text>
</comment>
<keyword evidence="6" id="KW-0010">Activator</keyword>
<dbReference type="GO" id="GO:0006357">
    <property type="term" value="P:regulation of transcription by RNA polymerase II"/>
    <property type="evidence" value="ECO:0007669"/>
    <property type="project" value="InterPro"/>
</dbReference>
<dbReference type="GO" id="GO:0016592">
    <property type="term" value="C:mediator complex"/>
    <property type="evidence" value="ECO:0007669"/>
    <property type="project" value="InterPro"/>
</dbReference>
<keyword evidence="6" id="KW-0804">Transcription</keyword>
<evidence type="ECO:0000313" key="8">
    <source>
        <dbReference type="Proteomes" id="UP000835052"/>
    </source>
</evidence>
<comment type="subcellular location">
    <subcellularLocation>
        <location evidence="1 6">Nucleus</location>
    </subcellularLocation>
</comment>
<name>A0A8S1HEF3_9PELO</name>
<dbReference type="PANTHER" id="PTHR12465">
    <property type="entry name" value="UBIQUITIN SPECIFIC PROTEASE HOMOLOG 49"/>
    <property type="match status" value="1"/>
</dbReference>
<dbReference type="InterPro" id="IPR013921">
    <property type="entry name" value="Mediator_Med20"/>
</dbReference>
<dbReference type="Pfam" id="PF08612">
    <property type="entry name" value="Med20"/>
    <property type="match status" value="1"/>
</dbReference>
<comment type="function">
    <text evidence="6">Component of the Mediator complex, a coactivator involved in the regulated transcription of nearly all RNA polymerase II-dependent genes. Mediator functions as a bridge to convey information from gene-specific regulatory proteins to the basal RNA polymerase II transcription machinery. Mediator is recruited to promoters by direct interactions with regulatory proteins and serves as a scaffold for the assembly of a functional preinitiation complex with RNA polymerase II and the general transcription factors.</text>
</comment>
<reference evidence="7" key="1">
    <citation type="submission" date="2020-10" db="EMBL/GenBank/DDBJ databases">
        <authorList>
            <person name="Kikuchi T."/>
        </authorList>
    </citation>
    <scope>NUCLEOTIDE SEQUENCE</scope>
    <source>
        <strain evidence="7">NKZ352</strain>
    </source>
</reference>
<dbReference type="EMBL" id="CAJGYM010000030">
    <property type="protein sequence ID" value="CAD6192781.1"/>
    <property type="molecule type" value="Genomic_DNA"/>
</dbReference>
<evidence type="ECO:0000256" key="3">
    <source>
        <dbReference type="ARBA" id="ARBA00019690"/>
    </source>
</evidence>
<dbReference type="Proteomes" id="UP000835052">
    <property type="component" value="Unassembled WGS sequence"/>
</dbReference>
<dbReference type="PANTHER" id="PTHR12465:SF0">
    <property type="entry name" value="MEDIATOR OF RNA POLYMERASE II TRANSCRIPTION SUBUNIT 20"/>
    <property type="match status" value="1"/>
</dbReference>
<evidence type="ECO:0000256" key="5">
    <source>
        <dbReference type="ARBA" id="ARBA00031954"/>
    </source>
</evidence>
<keyword evidence="6" id="KW-0805">Transcription regulation</keyword>
<evidence type="ECO:0000313" key="7">
    <source>
        <dbReference type="EMBL" id="CAD6192781.1"/>
    </source>
</evidence>
<evidence type="ECO:0000256" key="2">
    <source>
        <dbReference type="ARBA" id="ARBA00010743"/>
    </source>
</evidence>
<protein>
    <recommendedName>
        <fullName evidence="3 6">Mediator of RNA polymerase II transcription subunit 20</fullName>
    </recommendedName>
    <alternativeName>
        <fullName evidence="5 6">Mediator complex subunit 20</fullName>
    </alternativeName>
</protein>
<proteinExistence type="inferred from homology"/>
<keyword evidence="8" id="KW-1185">Reference proteome</keyword>
<evidence type="ECO:0000256" key="6">
    <source>
        <dbReference type="RuleBase" id="RU364152"/>
    </source>
</evidence>
<comment type="similarity">
    <text evidence="2 6">Belongs to the Mediator complex subunit 20 family.</text>
</comment>
<sequence>MGVSWVLEVDIAAKAAERILEGGGCHHVGTFSVDCTPYSPQDKSISIGTNYVLHHSRYPQSTFSMAPTDSYRTTPRAICDRGFDLILTKMSSGFSPDHQGRFEVTGNEYRARDFLIRVGAVVQVTTVKGVLVEVEYEPLDIAYLAMPMITEFVSGFFKTFIREKPDVLDKNAPEQYTPLETMWQYLSHFRALRKRAAPGTS</sequence>
<organism evidence="7 8">
    <name type="scientific">Caenorhabditis auriculariae</name>
    <dbReference type="NCBI Taxonomy" id="2777116"/>
    <lineage>
        <taxon>Eukaryota</taxon>
        <taxon>Metazoa</taxon>
        <taxon>Ecdysozoa</taxon>
        <taxon>Nematoda</taxon>
        <taxon>Chromadorea</taxon>
        <taxon>Rhabditida</taxon>
        <taxon>Rhabditina</taxon>
        <taxon>Rhabditomorpha</taxon>
        <taxon>Rhabditoidea</taxon>
        <taxon>Rhabditidae</taxon>
        <taxon>Peloderinae</taxon>
        <taxon>Caenorhabditis</taxon>
    </lineage>
</organism>
<dbReference type="AlphaFoldDB" id="A0A8S1HEF3"/>
<dbReference type="OrthoDB" id="1854899at2759"/>